<evidence type="ECO:0000313" key="3">
    <source>
        <dbReference type="Proteomes" id="UP000192980"/>
    </source>
</evidence>
<evidence type="ECO:0000313" key="2">
    <source>
        <dbReference type="EMBL" id="SMG29398.1"/>
    </source>
</evidence>
<dbReference type="RefSeq" id="WP_234991184.1">
    <property type="nucleotide sequence ID" value="NZ_FXAU01000003.1"/>
</dbReference>
<dbReference type="Proteomes" id="UP000192980">
    <property type="component" value="Unassembled WGS sequence"/>
</dbReference>
<accession>A0A1X7JMG2</accession>
<reference evidence="2 3" key="1">
    <citation type="submission" date="2017-04" db="EMBL/GenBank/DDBJ databases">
        <authorList>
            <person name="Afonso C.L."/>
            <person name="Miller P.J."/>
            <person name="Scott M.A."/>
            <person name="Spackman E."/>
            <person name="Goraichik I."/>
            <person name="Dimitrov K.M."/>
            <person name="Suarez D.L."/>
            <person name="Swayne D.E."/>
        </authorList>
    </citation>
    <scope>NUCLEOTIDE SEQUENCE [LARGE SCALE GENOMIC DNA]</scope>
    <source>
        <strain evidence="2 3">DSM 22418</strain>
    </source>
</reference>
<feature type="domain" description="DUF4268" evidence="1">
    <location>
        <begin position="10"/>
        <end position="145"/>
    </location>
</feature>
<dbReference type="InterPro" id="IPR025364">
    <property type="entry name" value="DUF4268"/>
</dbReference>
<protein>
    <recommendedName>
        <fullName evidence="1">DUF4268 domain-containing protein</fullName>
    </recommendedName>
</protein>
<sequence>MYTREEAKRIKEEFWTRFGQFMALSTSEEGTKVNWINYKTGVKHLYFRMDADNKTAQIYIEISHPDAGIRELMYDQFVEYRLLLEDSLGETWEWDPVYYDDNQRKTARISLSINRKTSIFKQEDWPDLISFFKPRLLALDSFWSTAKYAFEIFK</sequence>
<dbReference type="EMBL" id="FXAU01000003">
    <property type="protein sequence ID" value="SMG29398.1"/>
    <property type="molecule type" value="Genomic_DNA"/>
</dbReference>
<organism evidence="2 3">
    <name type="scientific">Sphingobacterium psychroaquaticum</name>
    <dbReference type="NCBI Taxonomy" id="561061"/>
    <lineage>
        <taxon>Bacteria</taxon>
        <taxon>Pseudomonadati</taxon>
        <taxon>Bacteroidota</taxon>
        <taxon>Sphingobacteriia</taxon>
        <taxon>Sphingobacteriales</taxon>
        <taxon>Sphingobacteriaceae</taxon>
        <taxon>Sphingobacterium</taxon>
    </lineage>
</organism>
<dbReference type="Pfam" id="PF14088">
    <property type="entry name" value="DUF4268"/>
    <property type="match status" value="1"/>
</dbReference>
<proteinExistence type="predicted"/>
<name>A0A1X7JMG2_9SPHI</name>
<keyword evidence="3" id="KW-1185">Reference proteome</keyword>
<evidence type="ECO:0000259" key="1">
    <source>
        <dbReference type="Pfam" id="PF14088"/>
    </source>
</evidence>
<dbReference type="STRING" id="561061.SAMN05660862_1918"/>
<gene>
    <name evidence="2" type="ORF">SAMN05660862_1918</name>
</gene>
<dbReference type="AlphaFoldDB" id="A0A1X7JMG2"/>